<protein>
    <submittedName>
        <fullName evidence="1">Uncharacterized protein</fullName>
    </submittedName>
</protein>
<proteinExistence type="predicted"/>
<gene>
    <name evidence="1" type="ORF">g.63844</name>
</gene>
<name>A0A146MFC7_LYGHE</name>
<sequence length="252" mass="28699">ASWSRDSGCSTWTSSLMTSLSTFHRTQSRLDYVYTINGVGLLRRVSFKDLGVVLDAQLTFSKRIDVITGRALRTLGFIKRSTREFSSPEAVTHLYRSLILPMLDYCSIVWSPHYDVHKAQIERVQRKFLHYLAYKMHIAAVDFDGREVASRAGLIRLEDRRTIADLSFLHNLTNGNLNCPNLLAKVGLQVPQYASRSIHLFYAPFTATNYLYNRPLCRLPREANAFLAASPEIDIFCSSLPSIKRHLKSIVL</sequence>
<dbReference type="PANTHER" id="PTHR33332">
    <property type="entry name" value="REVERSE TRANSCRIPTASE DOMAIN-CONTAINING PROTEIN"/>
    <property type="match status" value="1"/>
</dbReference>
<dbReference type="AlphaFoldDB" id="A0A146MFC7"/>
<organism evidence="1">
    <name type="scientific">Lygus hesperus</name>
    <name type="common">Western plant bug</name>
    <dbReference type="NCBI Taxonomy" id="30085"/>
    <lineage>
        <taxon>Eukaryota</taxon>
        <taxon>Metazoa</taxon>
        <taxon>Ecdysozoa</taxon>
        <taxon>Arthropoda</taxon>
        <taxon>Hexapoda</taxon>
        <taxon>Insecta</taxon>
        <taxon>Pterygota</taxon>
        <taxon>Neoptera</taxon>
        <taxon>Paraneoptera</taxon>
        <taxon>Hemiptera</taxon>
        <taxon>Heteroptera</taxon>
        <taxon>Panheteroptera</taxon>
        <taxon>Cimicomorpha</taxon>
        <taxon>Miridae</taxon>
        <taxon>Mirini</taxon>
        <taxon>Lygus</taxon>
    </lineage>
</organism>
<dbReference type="PRINTS" id="PR01345">
    <property type="entry name" value="CERVTRCPTASE"/>
</dbReference>
<accession>A0A146MFC7</accession>
<feature type="non-terminal residue" evidence="1">
    <location>
        <position position="1"/>
    </location>
</feature>
<evidence type="ECO:0000313" key="1">
    <source>
        <dbReference type="EMBL" id="JAQ17416.1"/>
    </source>
</evidence>
<dbReference type="EMBL" id="GDHC01001213">
    <property type="protein sequence ID" value="JAQ17416.1"/>
    <property type="molecule type" value="Transcribed_RNA"/>
</dbReference>
<reference evidence="1" key="1">
    <citation type="journal article" date="2016" name="Gigascience">
        <title>De novo construction of an expanded transcriptome assembly for the western tarnished plant bug, Lygus hesperus.</title>
        <authorList>
            <person name="Tassone E.E."/>
            <person name="Geib S.M."/>
            <person name="Hall B."/>
            <person name="Fabrick J.A."/>
            <person name="Brent C.S."/>
            <person name="Hull J.J."/>
        </authorList>
    </citation>
    <scope>NUCLEOTIDE SEQUENCE</scope>
</reference>